<dbReference type="AlphaFoldDB" id="A0A367L6G5"/>
<proteinExistence type="predicted"/>
<evidence type="ECO:0000313" key="3">
    <source>
        <dbReference type="EMBL" id="RCI10014.1"/>
    </source>
</evidence>
<name>A0A367L6G5_9HYPO</name>
<feature type="domain" description="Nephrocystin 3-like N-terminal" evidence="2">
    <location>
        <begin position="418"/>
        <end position="583"/>
    </location>
</feature>
<dbReference type="PANTHER" id="PTHR40619">
    <property type="entry name" value="FUNGAL STAND N-TERMINAL GOODBYE DOMAIN-CONTAINING PROTEIN"/>
    <property type="match status" value="1"/>
</dbReference>
<organism evidence="3 4">
    <name type="scientific">Ophiocordyceps polyrhachis-furcata BCC 54312</name>
    <dbReference type="NCBI Taxonomy" id="1330021"/>
    <lineage>
        <taxon>Eukaryota</taxon>
        <taxon>Fungi</taxon>
        <taxon>Dikarya</taxon>
        <taxon>Ascomycota</taxon>
        <taxon>Pezizomycotina</taxon>
        <taxon>Sordariomycetes</taxon>
        <taxon>Hypocreomycetidae</taxon>
        <taxon>Hypocreales</taxon>
        <taxon>Ophiocordycipitaceae</taxon>
        <taxon>Ophiocordyceps</taxon>
    </lineage>
</organism>
<dbReference type="InterPro" id="IPR056884">
    <property type="entry name" value="NPHP3-like_N"/>
</dbReference>
<keyword evidence="1" id="KW-0677">Repeat</keyword>
<protein>
    <recommendedName>
        <fullName evidence="2">Nephrocystin 3-like N-terminal domain-containing protein</fullName>
    </recommendedName>
</protein>
<reference evidence="3 4" key="1">
    <citation type="journal article" date="2015" name="BMC Genomics">
        <title>Insights from the genome of Ophiocordyceps polyrhachis-furcata to pathogenicity and host specificity in insect fungi.</title>
        <authorList>
            <person name="Wichadakul D."/>
            <person name="Kobmoo N."/>
            <person name="Ingsriswang S."/>
            <person name="Tangphatsornruang S."/>
            <person name="Chantasingh D."/>
            <person name="Luangsa-ard J.J."/>
            <person name="Eurwilaichitr L."/>
        </authorList>
    </citation>
    <scope>NUCLEOTIDE SEQUENCE [LARGE SCALE GENOMIC DNA]</scope>
    <source>
        <strain evidence="3 4">BCC 54312</strain>
    </source>
</reference>
<dbReference type="EMBL" id="LKCN02000013">
    <property type="protein sequence ID" value="RCI10014.1"/>
    <property type="molecule type" value="Genomic_DNA"/>
</dbReference>
<evidence type="ECO:0000256" key="1">
    <source>
        <dbReference type="ARBA" id="ARBA00022737"/>
    </source>
</evidence>
<evidence type="ECO:0000313" key="4">
    <source>
        <dbReference type="Proteomes" id="UP000253664"/>
    </source>
</evidence>
<comment type="caution">
    <text evidence="3">The sequence shown here is derived from an EMBL/GenBank/DDBJ whole genome shotgun (WGS) entry which is preliminary data.</text>
</comment>
<sequence length="629" mass="71307">MVLFLLSSSMFGSSQRFHLHSPAVDFVETRLHRYHKAFDNSQVRYDPAVDRFVDAMDLSLRQSQLLHPDSSPRPLPPKIEVMKFWGGIFPKAMSCLNDQPALRNSSHPEYGIRHLGTWEEVHDRLCRAKSSYEFSKKKSGTGARAMEKWRKGVRIGMDHAVHPLQQVTKMMPTNDVASPVVGGIKVLLEAYKRAADFRREIDTEFDDLSDAFVDIEFNVTRFPGDENIIAASEKLLLAILKAIEHTICFYTAYQLVRGLAAVGCGDRYQQPLRDCLAEIKSCKELLDRQSHMSESYSHDRSQQSDREFNMYMVHAINKMFSLLQERQNHPPPMELWNHHLPLAGHLPFQELRHQPHLPSSQSQTMAFHASTYLHEQSRTPQLQKKHEILDISSFDEDDIQYVLSRAGAMAAEDRGRAEQMVDSRLFTSWVLNRQTSKLLIHGDFDSADDISPLSVLCATIVQAIRSRVGYISLVYFCGLHQYKKGPVSMIRSLIEQLLRHCLVPPGTMDRIAQGNVAELCQLFGELARSLPSHLTIFCFIDGIQIYERSQYRDGMEEVICSILAVAEDGEPGRSAPIKMLLTSPRATIHVQKLFDIDSSLLTMAAIPHTGQSPSSLRLNRQLGGIVPED</sequence>
<accession>A0A367L6G5</accession>
<dbReference type="PANTHER" id="PTHR40619:SF3">
    <property type="entry name" value="FUNGAL STAND N-TERMINAL GOODBYE DOMAIN-CONTAINING PROTEIN"/>
    <property type="match status" value="1"/>
</dbReference>
<dbReference type="Pfam" id="PF24883">
    <property type="entry name" value="NPHP3_N"/>
    <property type="match status" value="1"/>
</dbReference>
<dbReference type="OrthoDB" id="5419927at2759"/>
<keyword evidence="4" id="KW-1185">Reference proteome</keyword>
<gene>
    <name evidence="3" type="ORF">L249_8697</name>
</gene>
<evidence type="ECO:0000259" key="2">
    <source>
        <dbReference type="Pfam" id="PF24883"/>
    </source>
</evidence>
<dbReference type="STRING" id="1330021.A0A367L6G5"/>
<dbReference type="Proteomes" id="UP000253664">
    <property type="component" value="Unassembled WGS sequence"/>
</dbReference>